<dbReference type="Pfam" id="PF13692">
    <property type="entry name" value="Glyco_trans_1_4"/>
    <property type="match status" value="1"/>
</dbReference>
<dbReference type="PANTHER" id="PTHR45947:SF3">
    <property type="entry name" value="SULFOQUINOVOSYL TRANSFERASE SQD2"/>
    <property type="match status" value="1"/>
</dbReference>
<dbReference type="GO" id="GO:0016757">
    <property type="term" value="F:glycosyltransferase activity"/>
    <property type="evidence" value="ECO:0007669"/>
    <property type="project" value="UniProtKB-KW"/>
</dbReference>
<sequence length="391" mass="41749">MTRVAYLCADPGVPVFGTKGSSVHVQEIVRAWRGTGATVTVYCTQLGTERPSDLVDLDVVEVRPESVPGPARERAVQDAALGLADEVLRNGCGLFYERYSLFSPALSVVARVLDVPSVLEVNAPLIEEQQRYRQLLDVKKADTVFRRNAATADVVACVSDPVVHWVRARVPTARTVLAANGVNVDRISARRPGRRNPDHLTVGFVGTLKPWHGVPGLLHGVALANQQTRDPGLRWQVQVVGDGPGRADLERLAESLGVPTVFTGAVPPAAVPALLAEFDAAAAPYPPDAPGQDDYFSPLKVFEYMAAALPVIASAVGQIPSIIQDGRTGILVPAGEPAALADALVRLGEDPGLRDRLGREARSDAVQKFSWSGVLSRITGALPPARRLAMR</sequence>
<reference evidence="5 6" key="1">
    <citation type="submission" date="2018-10" db="EMBL/GenBank/DDBJ databases">
        <title>Genomic Encyclopedia of Type Strains, Phase IV (KMG-IV): sequencing the most valuable type-strain genomes for metagenomic binning, comparative biology and taxonomic classification.</title>
        <authorList>
            <person name="Goeker M."/>
        </authorList>
    </citation>
    <scope>NUCLEOTIDE SEQUENCE [LARGE SCALE GENOMIC DNA]</scope>
    <source>
        <strain evidence="5 6">DSM 25586</strain>
    </source>
</reference>
<dbReference type="OrthoDB" id="9790710at2"/>
<proteinExistence type="predicted"/>
<dbReference type="RefSeq" id="WP_120955205.1">
    <property type="nucleotide sequence ID" value="NZ_RBIR01000011.1"/>
</dbReference>
<evidence type="ECO:0000256" key="3">
    <source>
        <dbReference type="ARBA" id="ARBA00022679"/>
    </source>
</evidence>
<dbReference type="AlphaFoldDB" id="A0A495E7Z9"/>
<evidence type="ECO:0000259" key="4">
    <source>
        <dbReference type="Pfam" id="PF13439"/>
    </source>
</evidence>
<dbReference type="CDD" id="cd03801">
    <property type="entry name" value="GT4_PimA-like"/>
    <property type="match status" value="1"/>
</dbReference>
<comment type="caution">
    <text evidence="5">The sequence shown here is derived from an EMBL/GenBank/DDBJ whole genome shotgun (WGS) entry which is preliminary data.</text>
</comment>
<dbReference type="PANTHER" id="PTHR45947">
    <property type="entry name" value="SULFOQUINOVOSYL TRANSFERASE SQD2"/>
    <property type="match status" value="1"/>
</dbReference>
<dbReference type="GO" id="GO:1901137">
    <property type="term" value="P:carbohydrate derivative biosynthetic process"/>
    <property type="evidence" value="ECO:0007669"/>
    <property type="project" value="UniProtKB-ARBA"/>
</dbReference>
<accession>A0A495E7Z9</accession>
<dbReference type="Pfam" id="PF13439">
    <property type="entry name" value="Glyco_transf_4"/>
    <property type="match status" value="1"/>
</dbReference>
<evidence type="ECO:0000313" key="6">
    <source>
        <dbReference type="Proteomes" id="UP000276055"/>
    </source>
</evidence>
<protein>
    <recommendedName>
        <fullName evidence="1">D-inositol 3-phosphate glycosyltransferase</fullName>
    </recommendedName>
</protein>
<name>A0A495E7Z9_9MICC</name>
<organism evidence="5 6">
    <name type="scientific">Arthrobacter oryzae</name>
    <dbReference type="NCBI Taxonomy" id="409290"/>
    <lineage>
        <taxon>Bacteria</taxon>
        <taxon>Bacillati</taxon>
        <taxon>Actinomycetota</taxon>
        <taxon>Actinomycetes</taxon>
        <taxon>Micrococcales</taxon>
        <taxon>Micrococcaceae</taxon>
        <taxon>Arthrobacter</taxon>
    </lineage>
</organism>
<gene>
    <name evidence="5" type="ORF">C8D78_3603</name>
</gene>
<evidence type="ECO:0000313" key="5">
    <source>
        <dbReference type="EMBL" id="RKR12699.1"/>
    </source>
</evidence>
<feature type="domain" description="Glycosyltransferase subfamily 4-like N-terminal" evidence="4">
    <location>
        <begin position="20"/>
        <end position="186"/>
    </location>
</feature>
<dbReference type="InterPro" id="IPR050194">
    <property type="entry name" value="Glycosyltransferase_grp1"/>
</dbReference>
<dbReference type="Gene3D" id="3.40.50.2000">
    <property type="entry name" value="Glycogen Phosphorylase B"/>
    <property type="match status" value="2"/>
</dbReference>
<keyword evidence="3 5" id="KW-0808">Transferase</keyword>
<keyword evidence="2" id="KW-0328">Glycosyltransferase</keyword>
<dbReference type="EMBL" id="RBIR01000011">
    <property type="protein sequence ID" value="RKR12699.1"/>
    <property type="molecule type" value="Genomic_DNA"/>
</dbReference>
<dbReference type="SUPFAM" id="SSF53756">
    <property type="entry name" value="UDP-Glycosyltransferase/glycogen phosphorylase"/>
    <property type="match status" value="1"/>
</dbReference>
<dbReference type="InterPro" id="IPR028098">
    <property type="entry name" value="Glyco_trans_4-like_N"/>
</dbReference>
<evidence type="ECO:0000256" key="2">
    <source>
        <dbReference type="ARBA" id="ARBA00022676"/>
    </source>
</evidence>
<evidence type="ECO:0000256" key="1">
    <source>
        <dbReference type="ARBA" id="ARBA00021292"/>
    </source>
</evidence>
<dbReference type="Proteomes" id="UP000276055">
    <property type="component" value="Unassembled WGS sequence"/>
</dbReference>